<dbReference type="InterPro" id="IPR010998">
    <property type="entry name" value="Integrase_recombinase_N"/>
</dbReference>
<dbReference type="InterPro" id="IPR044068">
    <property type="entry name" value="CB"/>
</dbReference>
<dbReference type="SUPFAM" id="SSF56349">
    <property type="entry name" value="DNA breaking-rejoining enzymes"/>
    <property type="match status" value="1"/>
</dbReference>
<dbReference type="Proteomes" id="UP001156318">
    <property type="component" value="Chromosome"/>
</dbReference>
<keyword evidence="1" id="KW-0229">DNA integration</keyword>
<protein>
    <submittedName>
        <fullName evidence="7">DUF3596 domain-containing protein</fullName>
    </submittedName>
</protein>
<dbReference type="RefSeq" id="WP_264384144.1">
    <property type="nucleotide sequence ID" value="NZ_CP074352.1"/>
</dbReference>
<dbReference type="InterPro" id="IPR002104">
    <property type="entry name" value="Integrase_catalytic"/>
</dbReference>
<name>A0ABY6J8Z4_9ENTR</name>
<dbReference type="PROSITE" id="PS51898">
    <property type="entry name" value="TYR_RECOMBINASE"/>
    <property type="match status" value="1"/>
</dbReference>
<dbReference type="InterPro" id="IPR022000">
    <property type="entry name" value="Min27-like_integrase_DNA_bind"/>
</dbReference>
<gene>
    <name evidence="7" type="ORF">KFZ77_10485</name>
</gene>
<dbReference type="InterPro" id="IPR050090">
    <property type="entry name" value="Tyrosine_recombinase_XerCD"/>
</dbReference>
<evidence type="ECO:0000256" key="2">
    <source>
        <dbReference type="ARBA" id="ARBA00023125"/>
    </source>
</evidence>
<evidence type="ECO:0000256" key="1">
    <source>
        <dbReference type="ARBA" id="ARBA00022908"/>
    </source>
</evidence>
<dbReference type="EMBL" id="CP074352">
    <property type="protein sequence ID" value="UYU30327.1"/>
    <property type="molecule type" value="Genomic_DNA"/>
</dbReference>
<dbReference type="Gene3D" id="1.10.150.130">
    <property type="match status" value="1"/>
</dbReference>
<feature type="domain" description="Core-binding (CB)" evidence="6">
    <location>
        <begin position="82"/>
        <end position="177"/>
    </location>
</feature>
<feature type="domain" description="Tyr recombinase" evidence="5">
    <location>
        <begin position="198"/>
        <end position="408"/>
    </location>
</feature>
<organism evidence="7 8">
    <name type="scientific">Siccibacter colletis</name>
    <dbReference type="NCBI Taxonomy" id="1505757"/>
    <lineage>
        <taxon>Bacteria</taxon>
        <taxon>Pseudomonadati</taxon>
        <taxon>Pseudomonadota</taxon>
        <taxon>Gammaproteobacteria</taxon>
        <taxon>Enterobacterales</taxon>
        <taxon>Enterobacteriaceae</taxon>
        <taxon>Siccibacter</taxon>
    </lineage>
</organism>
<dbReference type="Gene3D" id="1.10.443.10">
    <property type="entry name" value="Intergrase catalytic core"/>
    <property type="match status" value="1"/>
</dbReference>
<evidence type="ECO:0000256" key="4">
    <source>
        <dbReference type="PROSITE-ProRule" id="PRU01248"/>
    </source>
</evidence>
<dbReference type="CDD" id="cd01189">
    <property type="entry name" value="INT_ICEBs1_C_like"/>
    <property type="match status" value="1"/>
</dbReference>
<dbReference type="PANTHER" id="PTHR30349">
    <property type="entry name" value="PHAGE INTEGRASE-RELATED"/>
    <property type="match status" value="1"/>
</dbReference>
<accession>A0ABY6J8Z4</accession>
<sequence>MAKSAYPTGVENHGGSIRIWFMYKGTRVRENLGVPDTPKNRKMAGELRSSVCYEIKTGNFDYPARFPDSPNLSRFGEEMRQITVGELCKRWIDLKTMEISNNTLDRYKSIIKCMLPRLGETKLASAVTYEDLLLIRKELLTGYQDMKRWQKSPVKGRSVPTVNSYMKIIHGMFQFGMASGYIQKNPFHGITALKRSRSEPDPLTRDEFLRFVDACHHDQIKNFWSLAVYTGMRHGELCGLAWEDIDLTAGTITVRRNHTVVKEFTLPKTDAGTDRVIHLIGPAVDVLKSQALYSRVGRQYEIEVKMREYGRAEIHPCTFVFNPSMTTRNSVAGHYSVGSINKIWDKVMKRAGLRHRKAYQSRHTYACWSLTAGANPNFIASQMGHANAQMVYQVYGAWMSDNNSEQIALLNQKLSDFAPPMPHAVRSSAG</sequence>
<dbReference type="InterPro" id="IPR011010">
    <property type="entry name" value="DNA_brk_join_enz"/>
</dbReference>
<reference evidence="7 8" key="1">
    <citation type="submission" date="2021-05" db="EMBL/GenBank/DDBJ databases">
        <title>Isolation, identification, and the growth promoting effects of Pantoea dispersa strain YSD J2 from the aboveground leaves of Cyperus esculentus L.Var. Sativus.</title>
        <authorList>
            <person name="Wang S."/>
            <person name="Tang X.M."/>
            <person name="Huang Y.N."/>
        </authorList>
    </citation>
    <scope>NUCLEOTIDE SEQUENCE [LARGE SCALE GENOMIC DNA]</scope>
    <source>
        <strain evidence="8">YSD YN2</strain>
    </source>
</reference>
<dbReference type="Pfam" id="PF00589">
    <property type="entry name" value="Phage_integrase"/>
    <property type="match status" value="1"/>
</dbReference>
<dbReference type="PROSITE" id="PS51900">
    <property type="entry name" value="CB"/>
    <property type="match status" value="1"/>
</dbReference>
<dbReference type="PANTHER" id="PTHR30349:SF36">
    <property type="entry name" value="PROPHAGE INTEGRASE INTR-RELATED"/>
    <property type="match status" value="1"/>
</dbReference>
<evidence type="ECO:0000259" key="5">
    <source>
        <dbReference type="PROSITE" id="PS51898"/>
    </source>
</evidence>
<keyword evidence="2 4" id="KW-0238">DNA-binding</keyword>
<proteinExistence type="predicted"/>
<evidence type="ECO:0000313" key="8">
    <source>
        <dbReference type="Proteomes" id="UP001156318"/>
    </source>
</evidence>
<keyword evidence="8" id="KW-1185">Reference proteome</keyword>
<evidence type="ECO:0000259" key="6">
    <source>
        <dbReference type="PROSITE" id="PS51900"/>
    </source>
</evidence>
<evidence type="ECO:0000256" key="3">
    <source>
        <dbReference type="ARBA" id="ARBA00023172"/>
    </source>
</evidence>
<dbReference type="Pfam" id="PF12167">
    <property type="entry name" value="Arm-DNA-bind_2"/>
    <property type="match status" value="1"/>
</dbReference>
<evidence type="ECO:0000313" key="7">
    <source>
        <dbReference type="EMBL" id="UYU30327.1"/>
    </source>
</evidence>
<dbReference type="Pfam" id="PF14659">
    <property type="entry name" value="Phage_int_SAM_3"/>
    <property type="match status" value="1"/>
</dbReference>
<dbReference type="InterPro" id="IPR013762">
    <property type="entry name" value="Integrase-like_cat_sf"/>
</dbReference>
<dbReference type="InterPro" id="IPR004107">
    <property type="entry name" value="Integrase_SAM-like_N"/>
</dbReference>
<keyword evidence="3" id="KW-0233">DNA recombination</keyword>